<protein>
    <submittedName>
        <fullName evidence="2">Helix-turn-helix domain-containing protein</fullName>
    </submittedName>
</protein>
<dbReference type="Pfam" id="PF12728">
    <property type="entry name" value="HTH_17"/>
    <property type="match status" value="1"/>
</dbReference>
<reference evidence="2 3" key="1">
    <citation type="journal article" date="2019" name="Nat. Med.">
        <title>A library of human gut bacterial isolates paired with longitudinal multiomics data enables mechanistic microbiome research.</title>
        <authorList>
            <person name="Poyet M."/>
            <person name="Groussin M."/>
            <person name="Gibbons S.M."/>
            <person name="Avila-Pacheco J."/>
            <person name="Jiang X."/>
            <person name="Kearney S.M."/>
            <person name="Perrotta A.R."/>
            <person name="Berdy B."/>
            <person name="Zhao S."/>
            <person name="Lieberman T.D."/>
            <person name="Swanson P.K."/>
            <person name="Smith M."/>
            <person name="Roesemann S."/>
            <person name="Alexander J.E."/>
            <person name="Rich S.A."/>
            <person name="Livny J."/>
            <person name="Vlamakis H."/>
            <person name="Clish C."/>
            <person name="Bullock K."/>
            <person name="Deik A."/>
            <person name="Scott J."/>
            <person name="Pierce K.A."/>
            <person name="Xavier R.J."/>
            <person name="Alm E.J."/>
        </authorList>
    </citation>
    <scope>NUCLEOTIDE SEQUENCE [LARGE SCALE GENOMIC DNA]</scope>
    <source>
        <strain evidence="2 3">BIOML-A1</strain>
    </source>
</reference>
<evidence type="ECO:0000313" key="2">
    <source>
        <dbReference type="EMBL" id="MZK11004.1"/>
    </source>
</evidence>
<gene>
    <name evidence="2" type="ORF">GT576_11800</name>
</gene>
<sequence length="79" mass="9527">MEKKVYKVEDVQNLLGLGRSKAYEFIENVYYDRKPFRVLKIGRSYRIPCNSFDKWLNGDEERDQFTEENKKDRVSCPEN</sequence>
<dbReference type="EMBL" id="WWSH01000010">
    <property type="protein sequence ID" value="MZK11004.1"/>
    <property type="molecule type" value="Genomic_DNA"/>
</dbReference>
<name>A0A6N9JXW4_9FIRM</name>
<feature type="domain" description="Helix-turn-helix" evidence="1">
    <location>
        <begin position="5"/>
        <end position="57"/>
    </location>
</feature>
<dbReference type="Proteomes" id="UP000449249">
    <property type="component" value="Unassembled WGS sequence"/>
</dbReference>
<dbReference type="InterPro" id="IPR041657">
    <property type="entry name" value="HTH_17"/>
</dbReference>
<proteinExistence type="predicted"/>
<evidence type="ECO:0000313" key="3">
    <source>
        <dbReference type="Proteomes" id="UP000449249"/>
    </source>
</evidence>
<dbReference type="RefSeq" id="WP_161170420.1">
    <property type="nucleotide sequence ID" value="NZ_JADNMG010000011.1"/>
</dbReference>
<evidence type="ECO:0000259" key="1">
    <source>
        <dbReference type="Pfam" id="PF12728"/>
    </source>
</evidence>
<organism evidence="2 3">
    <name type="scientific">Dorea longicatena</name>
    <dbReference type="NCBI Taxonomy" id="88431"/>
    <lineage>
        <taxon>Bacteria</taxon>
        <taxon>Bacillati</taxon>
        <taxon>Bacillota</taxon>
        <taxon>Clostridia</taxon>
        <taxon>Lachnospirales</taxon>
        <taxon>Lachnospiraceae</taxon>
        <taxon>Dorea</taxon>
    </lineage>
</organism>
<dbReference type="AlphaFoldDB" id="A0A6N9JXW4"/>
<accession>A0A6N9JXW4</accession>
<comment type="caution">
    <text evidence="2">The sequence shown here is derived from an EMBL/GenBank/DDBJ whole genome shotgun (WGS) entry which is preliminary data.</text>
</comment>